<evidence type="ECO:0000313" key="12">
    <source>
        <dbReference type="EMBL" id="MDA3968142.1"/>
    </source>
</evidence>
<evidence type="ECO:0000256" key="5">
    <source>
        <dbReference type="ARBA" id="ARBA00022842"/>
    </source>
</evidence>
<dbReference type="Proteomes" id="UP001210261">
    <property type="component" value="Unassembled WGS sequence"/>
</dbReference>
<feature type="domain" description="Alpha-D-phosphohexomutase alpha/beta/alpha" evidence="9">
    <location>
        <begin position="6"/>
        <end position="118"/>
    </location>
</feature>
<dbReference type="InterPro" id="IPR016066">
    <property type="entry name" value="A-D-PHexomutase_CS"/>
</dbReference>
<dbReference type="RefSeq" id="WP_271020429.1">
    <property type="nucleotide sequence ID" value="NZ_JAQHXR010000001.1"/>
</dbReference>
<comment type="similarity">
    <text evidence="2 7">Belongs to the phosphohexose mutase family.</text>
</comment>
<evidence type="ECO:0000259" key="9">
    <source>
        <dbReference type="Pfam" id="PF02878"/>
    </source>
</evidence>
<dbReference type="InterPro" id="IPR005843">
    <property type="entry name" value="A-D-PHexomutase_C"/>
</dbReference>
<comment type="caution">
    <text evidence="12">The sequence shown here is derived from an EMBL/GenBank/DDBJ whole genome shotgun (WGS) entry which is preliminary data.</text>
</comment>
<feature type="domain" description="Alpha-D-phosphohexomutase alpha/beta/alpha" evidence="10">
    <location>
        <begin position="158"/>
        <end position="253"/>
    </location>
</feature>
<dbReference type="InterPro" id="IPR005841">
    <property type="entry name" value="Alpha-D-phosphohexomutase_SF"/>
</dbReference>
<dbReference type="InterPro" id="IPR005844">
    <property type="entry name" value="A-D-PHexomutase_a/b/a-I"/>
</dbReference>
<dbReference type="PANTHER" id="PTHR43771:SF2">
    <property type="entry name" value="PHOSPHOMANNOMUTASE_PHOSPHOGLUCOMUTASE"/>
    <property type="match status" value="1"/>
</dbReference>
<keyword evidence="6" id="KW-0413">Isomerase</keyword>
<dbReference type="Pfam" id="PF02880">
    <property type="entry name" value="PGM_PMM_III"/>
    <property type="match status" value="1"/>
</dbReference>
<keyword evidence="3" id="KW-0597">Phosphoprotein</keyword>
<dbReference type="Pfam" id="PF02878">
    <property type="entry name" value="PGM_PMM_I"/>
    <property type="match status" value="1"/>
</dbReference>
<evidence type="ECO:0000259" key="10">
    <source>
        <dbReference type="Pfam" id="PF02879"/>
    </source>
</evidence>
<keyword evidence="13" id="KW-1185">Reference proteome</keyword>
<accession>A0ABT4VC18</accession>
<evidence type="ECO:0000256" key="1">
    <source>
        <dbReference type="ARBA" id="ARBA00001946"/>
    </source>
</evidence>
<evidence type="ECO:0000256" key="7">
    <source>
        <dbReference type="RuleBase" id="RU004326"/>
    </source>
</evidence>
<reference evidence="12 13" key="1">
    <citation type="submission" date="2023-01" db="EMBL/GenBank/DDBJ databases">
        <title>Description of Helicobacter ibis sp. nov. isolated from faecal droppings of black-faced ibis (Theristicus melanopis).</title>
        <authorList>
            <person name="Lopez-Cantillo M."/>
            <person name="Vidal-Veuthey B."/>
            <person name="Mella A."/>
            <person name="De La Haba R."/>
            <person name="Collado L."/>
        </authorList>
    </citation>
    <scope>NUCLEOTIDE SEQUENCE [LARGE SCALE GENOMIC DNA]</scope>
    <source>
        <strain evidence="12 13">A82</strain>
    </source>
</reference>
<sequence length="461" mass="52054">MNKLSIFREYDIRGIFNKDLTEENVLKIGYLLGLEILKRGGSNIGVGYDARVHSLSIFEWLCSGLEIAGIKTYNLGEIPTPVGYFALFTDFDDVVLDSSIVITGSHNPPQYNGFKITLLKEPFFGEMIYALEREFYNSSFPKLQTSAKERGRLDVLSKYIDFLSKKFEKLRGFNIPLSIDCGNGVAALGICPILDRLGIKYNGLFLEPNGNFPNHHPDPSEVENLKFIIDSMSKVDGIGIAFDGDGDRLAVLKSKDLKCRIYKGDELAIIYANEVKNPFVIGEVKCSLNMYESINKIGKTLMHKTGHSNLKVKLKETNAHMAFEVSGHMFFNDDYFGFDDATYAALRLLDIVHNKGLKFDEALESLPKLYSTDEIKIQSSEETKFVIIEKLKEILKNPPKDFPKILDIITIDGVRVVFQNGWGLIRASNTTPVLVVRFEAKSKEDMELYRDCMLSLLEIKD</sequence>
<dbReference type="InterPro" id="IPR005846">
    <property type="entry name" value="A-D-PHexomutase_a/b/a-III"/>
</dbReference>
<evidence type="ECO:0000259" key="11">
    <source>
        <dbReference type="Pfam" id="PF02880"/>
    </source>
</evidence>
<feature type="domain" description="Alpha-D-phosphohexomutase alpha/beta/alpha" evidence="11">
    <location>
        <begin position="264"/>
        <end position="370"/>
    </location>
</feature>
<keyword evidence="4 7" id="KW-0479">Metal-binding</keyword>
<dbReference type="SUPFAM" id="SSF53738">
    <property type="entry name" value="Phosphoglucomutase, first 3 domains"/>
    <property type="match status" value="3"/>
</dbReference>
<name>A0ABT4VC18_9HELI</name>
<protein>
    <submittedName>
        <fullName evidence="12">Phosphomannomutase/phosphoglucomutase</fullName>
    </submittedName>
</protein>
<dbReference type="EMBL" id="JAQHXR010000001">
    <property type="protein sequence ID" value="MDA3968142.1"/>
    <property type="molecule type" value="Genomic_DNA"/>
</dbReference>
<feature type="domain" description="Alpha-D-phosphohexomutase C-terminal" evidence="8">
    <location>
        <begin position="377"/>
        <end position="451"/>
    </location>
</feature>
<dbReference type="InterPro" id="IPR036900">
    <property type="entry name" value="A-D-PHexomutase_C_sf"/>
</dbReference>
<evidence type="ECO:0000256" key="3">
    <source>
        <dbReference type="ARBA" id="ARBA00022553"/>
    </source>
</evidence>
<dbReference type="Gene3D" id="3.40.120.10">
    <property type="entry name" value="Alpha-D-Glucose-1,6-Bisphosphate, subunit A, domain 3"/>
    <property type="match status" value="3"/>
</dbReference>
<organism evidence="12 13">
    <name type="scientific">Helicobacter ibis</name>
    <dbReference type="NCBI Taxonomy" id="2962633"/>
    <lineage>
        <taxon>Bacteria</taxon>
        <taxon>Pseudomonadati</taxon>
        <taxon>Campylobacterota</taxon>
        <taxon>Epsilonproteobacteria</taxon>
        <taxon>Campylobacterales</taxon>
        <taxon>Helicobacteraceae</taxon>
        <taxon>Helicobacter</taxon>
    </lineage>
</organism>
<proteinExistence type="inferred from homology"/>
<evidence type="ECO:0000256" key="6">
    <source>
        <dbReference type="ARBA" id="ARBA00023235"/>
    </source>
</evidence>
<dbReference type="Pfam" id="PF00408">
    <property type="entry name" value="PGM_PMM_IV"/>
    <property type="match status" value="1"/>
</dbReference>
<dbReference type="PRINTS" id="PR00509">
    <property type="entry name" value="PGMPMM"/>
</dbReference>
<dbReference type="SUPFAM" id="SSF55957">
    <property type="entry name" value="Phosphoglucomutase, C-terminal domain"/>
    <property type="match status" value="1"/>
</dbReference>
<evidence type="ECO:0000259" key="8">
    <source>
        <dbReference type="Pfam" id="PF00408"/>
    </source>
</evidence>
<evidence type="ECO:0000256" key="2">
    <source>
        <dbReference type="ARBA" id="ARBA00010231"/>
    </source>
</evidence>
<evidence type="ECO:0000313" key="13">
    <source>
        <dbReference type="Proteomes" id="UP001210261"/>
    </source>
</evidence>
<dbReference type="InterPro" id="IPR005845">
    <property type="entry name" value="A-D-PHexomutase_a/b/a-II"/>
</dbReference>
<evidence type="ECO:0000256" key="4">
    <source>
        <dbReference type="ARBA" id="ARBA00022723"/>
    </source>
</evidence>
<dbReference type="PANTHER" id="PTHR43771">
    <property type="entry name" value="PHOSPHOMANNOMUTASE"/>
    <property type="match status" value="1"/>
</dbReference>
<gene>
    <name evidence="12" type="ORF">PF021_00450</name>
</gene>
<dbReference type="InterPro" id="IPR016055">
    <property type="entry name" value="A-D-PHexomutase_a/b/a-I/II/III"/>
</dbReference>
<dbReference type="Gene3D" id="3.30.310.50">
    <property type="entry name" value="Alpha-D-phosphohexomutase, C-terminal domain"/>
    <property type="match status" value="1"/>
</dbReference>
<dbReference type="CDD" id="cd03089">
    <property type="entry name" value="PMM_PGM"/>
    <property type="match status" value="1"/>
</dbReference>
<dbReference type="PROSITE" id="PS00710">
    <property type="entry name" value="PGM_PMM"/>
    <property type="match status" value="1"/>
</dbReference>
<dbReference type="Pfam" id="PF02879">
    <property type="entry name" value="PGM_PMM_II"/>
    <property type="match status" value="1"/>
</dbReference>
<keyword evidence="5 7" id="KW-0460">Magnesium</keyword>
<comment type="cofactor">
    <cofactor evidence="1">
        <name>Mg(2+)</name>
        <dbReference type="ChEBI" id="CHEBI:18420"/>
    </cofactor>
</comment>